<evidence type="ECO:0000313" key="1">
    <source>
        <dbReference type="EMBL" id="CAI9264868.1"/>
    </source>
</evidence>
<protein>
    <submittedName>
        <fullName evidence="1">Uncharacterized protein</fullName>
    </submittedName>
</protein>
<dbReference type="EMBL" id="OX465086">
    <property type="protein sequence ID" value="CAI9264868.1"/>
    <property type="molecule type" value="Genomic_DNA"/>
</dbReference>
<evidence type="ECO:0000313" key="2">
    <source>
        <dbReference type="Proteomes" id="UP001177003"/>
    </source>
</evidence>
<proteinExistence type="predicted"/>
<gene>
    <name evidence="1" type="ORF">LSALG_LOCUS5501</name>
</gene>
<dbReference type="Proteomes" id="UP001177003">
    <property type="component" value="Chromosome 0"/>
</dbReference>
<dbReference type="AlphaFoldDB" id="A0AA35VR83"/>
<keyword evidence="2" id="KW-1185">Reference proteome</keyword>
<reference evidence="1" key="1">
    <citation type="submission" date="2023-04" db="EMBL/GenBank/DDBJ databases">
        <authorList>
            <person name="Vijverberg K."/>
            <person name="Xiong W."/>
            <person name="Schranz E."/>
        </authorList>
    </citation>
    <scope>NUCLEOTIDE SEQUENCE</scope>
</reference>
<organism evidence="1 2">
    <name type="scientific">Lactuca saligna</name>
    <name type="common">Willowleaf lettuce</name>
    <dbReference type="NCBI Taxonomy" id="75948"/>
    <lineage>
        <taxon>Eukaryota</taxon>
        <taxon>Viridiplantae</taxon>
        <taxon>Streptophyta</taxon>
        <taxon>Embryophyta</taxon>
        <taxon>Tracheophyta</taxon>
        <taxon>Spermatophyta</taxon>
        <taxon>Magnoliopsida</taxon>
        <taxon>eudicotyledons</taxon>
        <taxon>Gunneridae</taxon>
        <taxon>Pentapetalae</taxon>
        <taxon>asterids</taxon>
        <taxon>campanulids</taxon>
        <taxon>Asterales</taxon>
        <taxon>Asteraceae</taxon>
        <taxon>Cichorioideae</taxon>
        <taxon>Cichorieae</taxon>
        <taxon>Lactucinae</taxon>
        <taxon>Lactuca</taxon>
    </lineage>
</organism>
<sequence>MARSSKTALFADQSASFIMLNMNPNWNLTIDLDSPCYSEALGLMIVCLKFLPLAQALTMADSIPLVHLSKAYSFAMYNNVYDIIHLKVASHKTSITRPHFIKI</sequence>
<name>A0AA35VR83_LACSI</name>
<accession>A0AA35VR83</accession>